<dbReference type="InterPro" id="IPR032259">
    <property type="entry name" value="HIBYL-CoA-H"/>
</dbReference>
<dbReference type="EC" id="3.1.2.4" evidence="2"/>
<keyword evidence="6" id="KW-1185">Reference proteome</keyword>
<dbReference type="SUPFAM" id="SSF52096">
    <property type="entry name" value="ClpP/crotonase"/>
    <property type="match status" value="1"/>
</dbReference>
<dbReference type="Gene3D" id="3.90.226.10">
    <property type="entry name" value="2-enoyl-CoA Hydratase, Chain A, domain 1"/>
    <property type="match status" value="1"/>
</dbReference>
<dbReference type="GO" id="GO:0005739">
    <property type="term" value="C:mitochondrion"/>
    <property type="evidence" value="ECO:0007669"/>
    <property type="project" value="TreeGrafter"/>
</dbReference>
<evidence type="ECO:0000256" key="3">
    <source>
        <dbReference type="ARBA" id="ARBA00022801"/>
    </source>
</evidence>
<evidence type="ECO:0000256" key="2">
    <source>
        <dbReference type="ARBA" id="ARBA00011915"/>
    </source>
</evidence>
<organism evidence="5 6">
    <name type="scientific">Smittium megazygosporum</name>
    <dbReference type="NCBI Taxonomy" id="133381"/>
    <lineage>
        <taxon>Eukaryota</taxon>
        <taxon>Fungi</taxon>
        <taxon>Fungi incertae sedis</taxon>
        <taxon>Zoopagomycota</taxon>
        <taxon>Kickxellomycotina</taxon>
        <taxon>Harpellomycetes</taxon>
        <taxon>Harpellales</taxon>
        <taxon>Legeriomycetaceae</taxon>
        <taxon>Smittium</taxon>
    </lineage>
</organism>
<dbReference type="CDD" id="cd06558">
    <property type="entry name" value="crotonase-like"/>
    <property type="match status" value="1"/>
</dbReference>
<evidence type="ECO:0000259" key="4">
    <source>
        <dbReference type="Pfam" id="PF16113"/>
    </source>
</evidence>
<evidence type="ECO:0000313" key="6">
    <source>
        <dbReference type="Proteomes" id="UP000245609"/>
    </source>
</evidence>
<dbReference type="STRING" id="133381.A0A2T9ZHI9"/>
<dbReference type="OrthoDB" id="1737613at2759"/>
<keyword evidence="3" id="KW-0378">Hydrolase</keyword>
<comment type="caution">
    <text evidence="5">The sequence shown here is derived from an EMBL/GenBank/DDBJ whole genome shotgun (WGS) entry which is preliminary data.</text>
</comment>
<sequence>MLSVMFISLIYDTPFSTRDYVVKENLLSEINGILFFIDEYAINHVMASVKKPVVAIIHGITMGGGVGASVHFPFRIATETTLFAMPETLIGLFPDVGASFFLSRLDSQVGTYLGLTGTRISGKDVFYTGIATHYVHSKHLPEIERRLAQAKTSSHDEVNAIIEEFVDKDSGDYKNNTSYTLAPYLDAINRCFGFNTLEEIFEALESETEKKDWARNTLKILKQMSPSSLKITLEMVRRGKNMSIKQCFNMEGHIAAKIIKTNDFNEGVSELLIRKTKNPKFIPPTIYGVSKEEIVEKYFEKTDPMFNIKFRSEVDFYEYPHKKYTLPNEADVMKFVGNSIDVLNSNPKSHVLTAEMIVEHFDRLYNHKAGVKEKVWDIVTRCSSISQNLKPALSKL</sequence>
<gene>
    <name evidence="5" type="ORF">BB560_001533</name>
</gene>
<protein>
    <recommendedName>
        <fullName evidence="2">3-hydroxyisobutyryl-CoA hydrolase</fullName>
        <ecNumber evidence="2">3.1.2.4</ecNumber>
    </recommendedName>
</protein>
<dbReference type="Pfam" id="PF16113">
    <property type="entry name" value="ECH_2"/>
    <property type="match status" value="1"/>
</dbReference>
<dbReference type="GO" id="GO:0006574">
    <property type="term" value="P:L-valine catabolic process"/>
    <property type="evidence" value="ECO:0007669"/>
    <property type="project" value="TreeGrafter"/>
</dbReference>
<comment type="catalytic activity">
    <reaction evidence="1">
        <text>3-hydroxy-2-methylpropanoyl-CoA + H2O = 3-hydroxy-2-methylpropanoate + CoA + H(+)</text>
        <dbReference type="Rhea" id="RHEA:20888"/>
        <dbReference type="ChEBI" id="CHEBI:11805"/>
        <dbReference type="ChEBI" id="CHEBI:15377"/>
        <dbReference type="ChEBI" id="CHEBI:15378"/>
        <dbReference type="ChEBI" id="CHEBI:57287"/>
        <dbReference type="ChEBI" id="CHEBI:57340"/>
        <dbReference type="EC" id="3.1.2.4"/>
    </reaction>
</comment>
<dbReference type="AlphaFoldDB" id="A0A2T9ZHI9"/>
<evidence type="ECO:0000256" key="1">
    <source>
        <dbReference type="ARBA" id="ARBA00001709"/>
    </source>
</evidence>
<dbReference type="InterPro" id="IPR029045">
    <property type="entry name" value="ClpP/crotonase-like_dom_sf"/>
</dbReference>
<dbReference type="GO" id="GO:0003860">
    <property type="term" value="F:3-hydroxyisobutyryl-CoA hydrolase activity"/>
    <property type="evidence" value="ECO:0007669"/>
    <property type="project" value="UniProtKB-EC"/>
</dbReference>
<dbReference type="EMBL" id="MBFS01000174">
    <property type="protein sequence ID" value="PVV03977.1"/>
    <property type="molecule type" value="Genomic_DNA"/>
</dbReference>
<evidence type="ECO:0000313" key="5">
    <source>
        <dbReference type="EMBL" id="PVV03977.1"/>
    </source>
</evidence>
<name>A0A2T9ZHI9_9FUNG</name>
<dbReference type="Proteomes" id="UP000245609">
    <property type="component" value="Unassembled WGS sequence"/>
</dbReference>
<dbReference type="PANTHER" id="PTHR43176:SF3">
    <property type="entry name" value="3-HYDROXYISOBUTYRYL-COA HYDROLASE, MITOCHONDRIAL"/>
    <property type="match status" value="1"/>
</dbReference>
<accession>A0A2T9ZHI9</accession>
<feature type="domain" description="Enoyl-CoA hydratase/isomerase" evidence="4">
    <location>
        <begin position="34"/>
        <end position="299"/>
    </location>
</feature>
<dbReference type="InterPro" id="IPR045004">
    <property type="entry name" value="ECH_dom"/>
</dbReference>
<reference evidence="5 6" key="1">
    <citation type="journal article" date="2018" name="MBio">
        <title>Comparative Genomics Reveals the Core Gene Toolbox for the Fungus-Insect Symbiosis.</title>
        <authorList>
            <person name="Wang Y."/>
            <person name="Stata M."/>
            <person name="Wang W."/>
            <person name="Stajich J.E."/>
            <person name="White M.M."/>
            <person name="Moncalvo J.M."/>
        </authorList>
    </citation>
    <scope>NUCLEOTIDE SEQUENCE [LARGE SCALE GENOMIC DNA]</scope>
    <source>
        <strain evidence="5 6">SC-DP-2</strain>
    </source>
</reference>
<proteinExistence type="predicted"/>
<dbReference type="PANTHER" id="PTHR43176">
    <property type="entry name" value="3-HYDROXYISOBUTYRYL-COA HYDROLASE-RELATED"/>
    <property type="match status" value="1"/>
</dbReference>